<dbReference type="InterPro" id="IPR012944">
    <property type="entry name" value="SusD_RagB_dom"/>
</dbReference>
<evidence type="ECO:0000256" key="1">
    <source>
        <dbReference type="ARBA" id="ARBA00004442"/>
    </source>
</evidence>
<keyword evidence="4" id="KW-0472">Membrane</keyword>
<keyword evidence="9" id="KW-1185">Reference proteome</keyword>
<evidence type="ECO:0000256" key="3">
    <source>
        <dbReference type="ARBA" id="ARBA00022729"/>
    </source>
</evidence>
<dbReference type="Pfam" id="PF07980">
    <property type="entry name" value="SusD_RagB"/>
    <property type="match status" value="1"/>
</dbReference>
<evidence type="ECO:0000256" key="4">
    <source>
        <dbReference type="ARBA" id="ARBA00023136"/>
    </source>
</evidence>
<proteinExistence type="inferred from homology"/>
<evidence type="ECO:0000259" key="6">
    <source>
        <dbReference type="Pfam" id="PF07980"/>
    </source>
</evidence>
<evidence type="ECO:0000259" key="7">
    <source>
        <dbReference type="Pfam" id="PF14322"/>
    </source>
</evidence>
<dbReference type="PROSITE" id="PS51257">
    <property type="entry name" value="PROKAR_LIPOPROTEIN"/>
    <property type="match status" value="1"/>
</dbReference>
<evidence type="ECO:0000256" key="5">
    <source>
        <dbReference type="ARBA" id="ARBA00023237"/>
    </source>
</evidence>
<feature type="domain" description="SusD-like N-terminal" evidence="7">
    <location>
        <begin position="120"/>
        <end position="228"/>
    </location>
</feature>
<dbReference type="EMBL" id="CP071795">
    <property type="protein sequence ID" value="QTD37637.1"/>
    <property type="molecule type" value="Genomic_DNA"/>
</dbReference>
<keyword evidence="3" id="KW-0732">Signal</keyword>
<dbReference type="InterPro" id="IPR033985">
    <property type="entry name" value="SusD-like_N"/>
</dbReference>
<gene>
    <name evidence="8" type="ORF">JL193_16470</name>
</gene>
<evidence type="ECO:0000313" key="9">
    <source>
        <dbReference type="Proteomes" id="UP000663935"/>
    </source>
</evidence>
<accession>A0ABX7STR0</accession>
<comment type="subcellular location">
    <subcellularLocation>
        <location evidence="1">Cell outer membrane</location>
    </subcellularLocation>
</comment>
<dbReference type="RefSeq" id="WP_207971802.1">
    <property type="nucleotide sequence ID" value="NZ_CP071795.1"/>
</dbReference>
<dbReference type="Gene3D" id="1.25.40.390">
    <property type="match status" value="1"/>
</dbReference>
<evidence type="ECO:0000256" key="2">
    <source>
        <dbReference type="ARBA" id="ARBA00006275"/>
    </source>
</evidence>
<dbReference type="SUPFAM" id="SSF48452">
    <property type="entry name" value="TPR-like"/>
    <property type="match status" value="1"/>
</dbReference>
<name>A0ABX7STR0_9FLAO</name>
<dbReference type="InterPro" id="IPR011990">
    <property type="entry name" value="TPR-like_helical_dom_sf"/>
</dbReference>
<feature type="domain" description="RagB/SusD" evidence="6">
    <location>
        <begin position="295"/>
        <end position="623"/>
    </location>
</feature>
<dbReference type="Proteomes" id="UP000663935">
    <property type="component" value="Chromosome"/>
</dbReference>
<protein>
    <submittedName>
        <fullName evidence="8">RagB/SusD family nutrient uptake outer membrane protein</fullName>
    </submittedName>
</protein>
<keyword evidence="5" id="KW-0998">Cell outer membrane</keyword>
<sequence length="623" mass="69217">MRNIYIIVVLIMSSVFFTACNDDFLEVKSPNLLTDEDVANFPEIAEAQFLSLYAELRTNIQSIGAGRLNGPSGNMLSGYTDDAACGHAFGSGNGQAFSLGNINRAAGSVDSGIGPSLWPYRTIDKLNNFIIKFKDSSNDGVLNTVGEAYCLRAWLYFEIVKRYGGVPLHTDGISELSSISDRKTEAESWDFVLAEFDNAIALLPQQQPVLAENKDRVNKFTALALKARAGLYAGTIAKYGNGEFNNGFQGISSTKAQGYLKQGAEAAKLFVDTNFNYTLDANFGDIFNGKKEDSNEIIFRFQNNPQAGVTIFYDFWINSFKIKKQGFAALTNPHLDIVEQFETLDGNITPLDYTAQYANPAQFFEGRDKRLTQSIIVPGGTFLGETFDIYKETRVKRAGGAVETYGYNNVGDWRNGGTVPGYPQFTQSGIDGNFPEPGIAGTSVYGFYVKKLLYEAEKLDNSAILGPNQQQQDAIVVRYGEVLLTLAELAVELNDLGDGSYMSQGQQALNEVRSIHGGLPGKTLSKEVVRHERRIDLLYEGFRYWDLKRWRIGTEIHQKTYRALNPILNIDETTTPASIYYTIEPDVAPTYLGNTRIKWFEERDYYSPLPIADNPGLVQNIGW</sequence>
<reference evidence="8 9" key="1">
    <citation type="submission" date="2021-03" db="EMBL/GenBank/DDBJ databases">
        <title>Complete genome of Polaribacter_sp.G4M1.</title>
        <authorList>
            <person name="Jeong S.W."/>
            <person name="Bae J.W."/>
        </authorList>
    </citation>
    <scope>NUCLEOTIDE SEQUENCE [LARGE SCALE GENOMIC DNA]</scope>
    <source>
        <strain evidence="8 9">G4M1</strain>
    </source>
</reference>
<evidence type="ECO:0000313" key="8">
    <source>
        <dbReference type="EMBL" id="QTD37637.1"/>
    </source>
</evidence>
<organism evidence="8 9">
    <name type="scientific">Polaribacter batillariae</name>
    <dbReference type="NCBI Taxonomy" id="2808900"/>
    <lineage>
        <taxon>Bacteria</taxon>
        <taxon>Pseudomonadati</taxon>
        <taxon>Bacteroidota</taxon>
        <taxon>Flavobacteriia</taxon>
        <taxon>Flavobacteriales</taxon>
        <taxon>Flavobacteriaceae</taxon>
    </lineage>
</organism>
<comment type="similarity">
    <text evidence="2">Belongs to the SusD family.</text>
</comment>
<dbReference type="Pfam" id="PF14322">
    <property type="entry name" value="SusD-like_3"/>
    <property type="match status" value="1"/>
</dbReference>